<dbReference type="STRING" id="1314751.GCA_001591425_02830"/>
<dbReference type="CDD" id="cd02440">
    <property type="entry name" value="AdoMet_MTases"/>
    <property type="match status" value="1"/>
</dbReference>
<dbReference type="KEGG" id="bcoh:BC6307_10735"/>
<dbReference type="PANTHER" id="PTHR45036:SF1">
    <property type="entry name" value="METHYLTRANSFERASE LIKE 7A"/>
    <property type="match status" value="1"/>
</dbReference>
<dbReference type="Proteomes" id="UP000215224">
    <property type="component" value="Chromosome"/>
</dbReference>
<evidence type="ECO:0000259" key="1">
    <source>
        <dbReference type="Pfam" id="PF08241"/>
    </source>
</evidence>
<keyword evidence="2" id="KW-0808">Transferase</keyword>
<keyword evidence="3" id="KW-1185">Reference proteome</keyword>
<accession>A0A223KQR2</accession>
<keyword evidence="2" id="KW-0489">Methyltransferase</keyword>
<evidence type="ECO:0000313" key="2">
    <source>
        <dbReference type="EMBL" id="AST91717.1"/>
    </source>
</evidence>
<dbReference type="InterPro" id="IPR052356">
    <property type="entry name" value="Thiol_S-MT"/>
</dbReference>
<protein>
    <submittedName>
        <fullName evidence="2">SAM-dependent methyltransferase</fullName>
    </submittedName>
</protein>
<dbReference type="Gene3D" id="3.40.50.150">
    <property type="entry name" value="Vaccinia Virus protein VP39"/>
    <property type="match status" value="1"/>
</dbReference>
<dbReference type="InterPro" id="IPR013216">
    <property type="entry name" value="Methyltransf_11"/>
</dbReference>
<dbReference type="RefSeq" id="WP_066417353.1">
    <property type="nucleotide sequence ID" value="NZ_CP018866.1"/>
</dbReference>
<dbReference type="InterPro" id="IPR029063">
    <property type="entry name" value="SAM-dependent_MTases_sf"/>
</dbReference>
<dbReference type="GO" id="GO:0008757">
    <property type="term" value="F:S-adenosylmethionine-dependent methyltransferase activity"/>
    <property type="evidence" value="ECO:0007669"/>
    <property type="project" value="InterPro"/>
</dbReference>
<reference evidence="2 3" key="1">
    <citation type="submission" date="2016-12" db="EMBL/GenBank/DDBJ databases">
        <title>The whole genome sequencing and assembly of Bacillus cohnii DSM 6307T strain.</title>
        <authorList>
            <person name="Lee Y.-J."/>
            <person name="Yi H."/>
            <person name="Bahn Y.-S."/>
            <person name="Kim J.F."/>
            <person name="Lee D.-W."/>
        </authorList>
    </citation>
    <scope>NUCLEOTIDE SEQUENCE [LARGE SCALE GENOMIC DNA]</scope>
    <source>
        <strain evidence="2 3">DSM 6307</strain>
    </source>
</reference>
<evidence type="ECO:0000313" key="3">
    <source>
        <dbReference type="Proteomes" id="UP000215224"/>
    </source>
</evidence>
<gene>
    <name evidence="2" type="ORF">BC6307_10735</name>
</gene>
<dbReference type="Pfam" id="PF08241">
    <property type="entry name" value="Methyltransf_11"/>
    <property type="match status" value="1"/>
</dbReference>
<dbReference type="AlphaFoldDB" id="A0A223KQR2"/>
<dbReference type="GO" id="GO:0032259">
    <property type="term" value="P:methylation"/>
    <property type="evidence" value="ECO:0007669"/>
    <property type="project" value="UniProtKB-KW"/>
</dbReference>
<dbReference type="EMBL" id="CP018866">
    <property type="protein sequence ID" value="AST91717.1"/>
    <property type="molecule type" value="Genomic_DNA"/>
</dbReference>
<dbReference type="SUPFAM" id="SSF53335">
    <property type="entry name" value="S-adenosyl-L-methionine-dependent methyltransferases"/>
    <property type="match status" value="1"/>
</dbReference>
<sequence length="215" mass="24594">MILKLDINDKIKKRYNRISRIYEGMDRMIKRDWRAELLSNATGRVLEVGIGTGGNLTFYPEHIESLTGVDFSKGMLNHARKKVTQLNKKFPIELMEADIQDLPFENNSFDTIISTCVFCSVPDPIIGLKELGRVCKPDGTILMLEHMRSEHRLIGWAMDIMNPITVNIWGANINRDTIKNIEYADLKIESDSRLMGSILKRLSVKPNKVFQSRAL</sequence>
<name>A0A223KQR2_9BACI</name>
<proteinExistence type="predicted"/>
<dbReference type="PANTHER" id="PTHR45036">
    <property type="entry name" value="METHYLTRANSFERASE LIKE 7B"/>
    <property type="match status" value="1"/>
</dbReference>
<organism evidence="2 3">
    <name type="scientific">Sutcliffiella cohnii</name>
    <dbReference type="NCBI Taxonomy" id="33932"/>
    <lineage>
        <taxon>Bacteria</taxon>
        <taxon>Bacillati</taxon>
        <taxon>Bacillota</taxon>
        <taxon>Bacilli</taxon>
        <taxon>Bacillales</taxon>
        <taxon>Bacillaceae</taxon>
        <taxon>Sutcliffiella</taxon>
    </lineage>
</organism>
<feature type="domain" description="Methyltransferase type 11" evidence="1">
    <location>
        <begin position="46"/>
        <end position="142"/>
    </location>
</feature>